<organism evidence="4 5">
    <name type="scientific">Eikenella glucosivorans</name>
    <dbReference type="NCBI Taxonomy" id="2766967"/>
    <lineage>
        <taxon>Bacteria</taxon>
        <taxon>Pseudomonadati</taxon>
        <taxon>Pseudomonadota</taxon>
        <taxon>Betaproteobacteria</taxon>
        <taxon>Neisseriales</taxon>
        <taxon>Neisseriaceae</taxon>
        <taxon>Eikenella</taxon>
    </lineage>
</organism>
<comment type="similarity">
    <text evidence="2">Belongs to the tRNA methyltransferase O family.</text>
</comment>
<dbReference type="SUPFAM" id="SSF118196">
    <property type="entry name" value="YaeB-like"/>
    <property type="match status" value="1"/>
</dbReference>
<gene>
    <name evidence="4" type="primary">tsaA</name>
    <name evidence="4" type="ORF">H9Q10_04120</name>
</gene>
<dbReference type="InterPro" id="IPR036414">
    <property type="entry name" value="YaeB_N_sf"/>
</dbReference>
<dbReference type="Pfam" id="PF01980">
    <property type="entry name" value="TrmO_N"/>
    <property type="match status" value="1"/>
</dbReference>
<dbReference type="Proteomes" id="UP000768471">
    <property type="component" value="Unassembled WGS sequence"/>
</dbReference>
<dbReference type="InterPro" id="IPR036413">
    <property type="entry name" value="YaeB-like_sf"/>
</dbReference>
<evidence type="ECO:0000313" key="4">
    <source>
        <dbReference type="EMBL" id="MBH5328852.1"/>
    </source>
</evidence>
<dbReference type="PANTHER" id="PTHR12818:SF0">
    <property type="entry name" value="TRNA (ADENINE(37)-N6)-METHYLTRANSFERASE"/>
    <property type="match status" value="1"/>
</dbReference>
<evidence type="ECO:0000256" key="1">
    <source>
        <dbReference type="ARBA" id="ARBA00022691"/>
    </source>
</evidence>
<evidence type="ECO:0000256" key="2">
    <source>
        <dbReference type="ARBA" id="ARBA00033753"/>
    </source>
</evidence>
<dbReference type="InterPro" id="IPR023368">
    <property type="entry name" value="UPF0066_cons_site"/>
</dbReference>
<dbReference type="Pfam" id="PF18389">
    <property type="entry name" value="TrmO_C"/>
    <property type="match status" value="1"/>
</dbReference>
<dbReference type="CDD" id="cd09281">
    <property type="entry name" value="UPF0066"/>
    <property type="match status" value="1"/>
</dbReference>
<dbReference type="PROSITE" id="PS51668">
    <property type="entry name" value="TSAA_2"/>
    <property type="match status" value="1"/>
</dbReference>
<keyword evidence="5" id="KW-1185">Reference proteome</keyword>
<dbReference type="Gene3D" id="3.30.2310.10">
    <property type="entry name" value="YaeB-like"/>
    <property type="match status" value="1"/>
</dbReference>
<comment type="caution">
    <text evidence="4">The sequence shown here is derived from an EMBL/GenBank/DDBJ whole genome shotgun (WGS) entry which is preliminary data.</text>
</comment>
<dbReference type="PANTHER" id="PTHR12818">
    <property type="entry name" value="TRNA (ADENINE(37)-N6)-METHYLTRANSFERASE"/>
    <property type="match status" value="1"/>
</dbReference>
<proteinExistence type="inferred from homology"/>
<dbReference type="EMBL" id="JACSGR010000003">
    <property type="protein sequence ID" value="MBH5328852.1"/>
    <property type="molecule type" value="Genomic_DNA"/>
</dbReference>
<evidence type="ECO:0000313" key="5">
    <source>
        <dbReference type="Proteomes" id="UP000768471"/>
    </source>
</evidence>
<name>A0ABS0N978_9NEIS</name>
<dbReference type="PROSITE" id="PS01318">
    <property type="entry name" value="TSAA_1"/>
    <property type="match status" value="1"/>
</dbReference>
<dbReference type="NCBIfam" id="TIGR00104">
    <property type="entry name" value="tRNA_TsaA"/>
    <property type="match status" value="1"/>
</dbReference>
<dbReference type="Gene3D" id="2.40.30.70">
    <property type="entry name" value="YaeB-like"/>
    <property type="match status" value="1"/>
</dbReference>
<keyword evidence="1" id="KW-0949">S-adenosyl-L-methionine</keyword>
<sequence length="226" mass="24619">MCDMYSLQAVGFVRSPYKQKFGVPRQPGLVPAAGVCIELLPGFSADCVRGLERFSHVWVQFVFHGVAGAGWQPLVRPPRLGGNRKMGVFATRSPFRPNPLGLSLLKLERIDTEGGVRLWCGGADLLDGTPVLDIKPYLPFVEAKPDAAAGFAPAPPVPLRVVWAEGAGAEGLPQEMRLLVEQSIAQDPRPAYQDAPLRVYKMAVGSWEVAFRIERETAVVEGVEEI</sequence>
<feature type="domain" description="TsaA-like" evidence="3">
    <location>
        <begin position="7"/>
        <end position="146"/>
    </location>
</feature>
<accession>A0ABS0N978</accession>
<dbReference type="InterPro" id="IPR041369">
    <property type="entry name" value="TrmO_C"/>
</dbReference>
<protein>
    <submittedName>
        <fullName evidence="4">tRNA (N6-threonylcarbamoyladenosine(37)-N6)-methyltransferase TrmO</fullName>
    </submittedName>
</protein>
<reference evidence="4 5" key="1">
    <citation type="submission" date="2020-09" db="EMBL/GenBank/DDBJ databases">
        <title>Eikenella S3660 sp. nov., isolated from a throat swab.</title>
        <authorList>
            <person name="Buhl M."/>
        </authorList>
    </citation>
    <scope>NUCLEOTIDE SEQUENCE [LARGE SCALE GENOMIC DNA]</scope>
    <source>
        <strain evidence="4 5">S3360</strain>
    </source>
</reference>
<dbReference type="InterPro" id="IPR040372">
    <property type="entry name" value="YaeB-like"/>
</dbReference>
<dbReference type="InterPro" id="IPR023370">
    <property type="entry name" value="TrmO-like_N"/>
</dbReference>
<evidence type="ECO:0000259" key="3">
    <source>
        <dbReference type="PROSITE" id="PS51668"/>
    </source>
</evidence>